<evidence type="ECO:0000256" key="11">
    <source>
        <dbReference type="SAM" id="MobiDB-lite"/>
    </source>
</evidence>
<dbReference type="PROSITE" id="PS00411">
    <property type="entry name" value="KINESIN_MOTOR_1"/>
    <property type="match status" value="1"/>
</dbReference>
<reference evidence="14" key="2">
    <citation type="journal article" date="2014" name="Science">
        <title>Comparative genomics reveals insights into avian genome evolution and adaptation.</title>
        <authorList>
            <consortium name="Avian Genome Consortium"/>
            <person name="Zhang G."/>
            <person name="Li C."/>
            <person name="Li Q."/>
            <person name="Li B."/>
            <person name="Larkin D.M."/>
            <person name="Lee C."/>
            <person name="Storz J.F."/>
            <person name="Antunes A."/>
            <person name="Greenwold M.J."/>
            <person name="Meredith R.W."/>
            <person name="Odeen A."/>
            <person name="Cui J."/>
            <person name="Zhou Q."/>
            <person name="Xu L."/>
            <person name="Pan H."/>
            <person name="Wang Z."/>
            <person name="Jin L."/>
            <person name="Zhang P."/>
            <person name="Hu H."/>
            <person name="Yang W."/>
            <person name="Hu J."/>
            <person name="Xiao J."/>
            <person name="Yang Z."/>
            <person name="Liu Y."/>
            <person name="Xie Q."/>
            <person name="Yu H."/>
            <person name="Lian J."/>
            <person name="Wen P."/>
            <person name="Zhang F."/>
            <person name="Li H."/>
            <person name="Zeng Y."/>
            <person name="Xiong Z."/>
            <person name="Liu S."/>
            <person name="Zhou L."/>
            <person name="Huang Z."/>
            <person name="An N."/>
            <person name="Wang J."/>
            <person name="Zheng Q."/>
            <person name="Xiong Y."/>
            <person name="Wang G."/>
            <person name="Wang B."/>
            <person name="Wang J."/>
            <person name="Fan Y."/>
            <person name="da Fonseca R.R."/>
            <person name="Alfaro-Nunez A."/>
            <person name="Schubert M."/>
            <person name="Orlando L."/>
            <person name="Mourier T."/>
            <person name="Howard J.T."/>
            <person name="Ganapathy G."/>
            <person name="Pfenning A."/>
            <person name="Whitney O."/>
            <person name="Rivas M.V."/>
            <person name="Hara E."/>
            <person name="Smith J."/>
            <person name="Farre M."/>
            <person name="Narayan J."/>
            <person name="Slavov G."/>
            <person name="Romanov M.N."/>
            <person name="Borges R."/>
            <person name="Machado J.P."/>
            <person name="Khan I."/>
            <person name="Springer M.S."/>
            <person name="Gatesy J."/>
            <person name="Hoffmann F.G."/>
            <person name="Opazo J.C."/>
            <person name="Hastad O."/>
            <person name="Sawyer R.H."/>
            <person name="Kim H."/>
            <person name="Kim K.W."/>
            <person name="Kim H.J."/>
            <person name="Cho S."/>
            <person name="Li N."/>
            <person name="Huang Y."/>
            <person name="Bruford M.W."/>
            <person name="Zhan X."/>
            <person name="Dixon A."/>
            <person name="Bertelsen M.F."/>
            <person name="Derryberry E."/>
            <person name="Warren W."/>
            <person name="Wilson R.K."/>
            <person name="Li S."/>
            <person name="Ray D.A."/>
            <person name="Green R.E."/>
            <person name="O'Brien S.J."/>
            <person name="Griffin D."/>
            <person name="Johnson W.E."/>
            <person name="Haussler D."/>
            <person name="Ryder O.A."/>
            <person name="Willerslev E."/>
            <person name="Graves G.R."/>
            <person name="Alstrom P."/>
            <person name="Fjeldsa J."/>
            <person name="Mindell D.P."/>
            <person name="Edwards S.V."/>
            <person name="Braun E.L."/>
            <person name="Rahbek C."/>
            <person name="Burt D.W."/>
            <person name="Houde P."/>
            <person name="Zhang Y."/>
            <person name="Yang H."/>
            <person name="Wang J."/>
            <person name="Jarvis E.D."/>
            <person name="Gilbert M.T."/>
            <person name="Wang J."/>
        </authorList>
    </citation>
    <scope>NUCLEOTIDE SEQUENCE [LARGE SCALE GENOMIC DNA]</scope>
</reference>
<dbReference type="InterPro" id="IPR001752">
    <property type="entry name" value="Kinesin_motor_dom"/>
</dbReference>
<feature type="non-terminal residue" evidence="13">
    <location>
        <position position="819"/>
    </location>
</feature>
<dbReference type="EMBL" id="KN126349">
    <property type="protein sequence ID" value="KFU88992.1"/>
    <property type="molecule type" value="Genomic_DNA"/>
</dbReference>
<proteinExistence type="inferred from homology"/>
<dbReference type="InterPro" id="IPR027417">
    <property type="entry name" value="P-loop_NTPase"/>
</dbReference>
<dbReference type="SUPFAM" id="SSF52540">
    <property type="entry name" value="P-loop containing nucleoside triphosphate hydrolases"/>
    <property type="match status" value="1"/>
</dbReference>
<comment type="subcellular location">
    <subcellularLocation>
        <location evidence="1">Cytoplasm</location>
        <location evidence="1">Cytoskeleton</location>
    </subcellularLocation>
</comment>
<keyword evidence="7" id="KW-0963">Cytoplasm</keyword>
<protein>
    <recommendedName>
        <fullName evidence="9">Kinesin-like protein</fullName>
    </recommendedName>
</protein>
<evidence type="ECO:0000313" key="13">
    <source>
        <dbReference type="EMBL" id="KFU88992.1"/>
    </source>
</evidence>
<evidence type="ECO:0000256" key="1">
    <source>
        <dbReference type="ARBA" id="ARBA00004245"/>
    </source>
</evidence>
<evidence type="ECO:0000256" key="5">
    <source>
        <dbReference type="ARBA" id="ARBA00022840"/>
    </source>
</evidence>
<dbReference type="GO" id="GO:0007018">
    <property type="term" value="P:microtubule-based movement"/>
    <property type="evidence" value="ECO:0007669"/>
    <property type="project" value="InterPro"/>
</dbReference>
<dbReference type="SMART" id="SM00129">
    <property type="entry name" value="KISc"/>
    <property type="match status" value="1"/>
</dbReference>
<dbReference type="InterPro" id="IPR019821">
    <property type="entry name" value="Kinesin_motor_CS"/>
</dbReference>
<feature type="compositionally biased region" description="Acidic residues" evidence="11">
    <location>
        <begin position="546"/>
        <end position="564"/>
    </location>
</feature>
<evidence type="ECO:0000256" key="6">
    <source>
        <dbReference type="ARBA" id="ARBA00023054"/>
    </source>
</evidence>
<dbReference type="GO" id="GO:0003777">
    <property type="term" value="F:microtubule motor activity"/>
    <property type="evidence" value="ECO:0007669"/>
    <property type="project" value="InterPro"/>
</dbReference>
<feature type="coiled-coil region" evidence="10">
    <location>
        <begin position="671"/>
        <end position="705"/>
    </location>
</feature>
<evidence type="ECO:0000256" key="7">
    <source>
        <dbReference type="ARBA" id="ARBA00023212"/>
    </source>
</evidence>
<dbReference type="AlphaFoldDB" id="A0A093BHV8"/>
<name>A0A093BHV8_CHAPE</name>
<evidence type="ECO:0000256" key="3">
    <source>
        <dbReference type="ARBA" id="ARBA00022701"/>
    </source>
</evidence>
<feature type="binding site" evidence="8">
    <location>
        <begin position="97"/>
        <end position="104"/>
    </location>
    <ligand>
        <name>ATP</name>
        <dbReference type="ChEBI" id="CHEBI:30616"/>
    </ligand>
</feature>
<dbReference type="PROSITE" id="PS50067">
    <property type="entry name" value="KINESIN_MOTOR_2"/>
    <property type="match status" value="1"/>
</dbReference>
<dbReference type="PANTHER" id="PTHR47968">
    <property type="entry name" value="CENTROMERE PROTEIN E"/>
    <property type="match status" value="1"/>
</dbReference>
<dbReference type="InterPro" id="IPR056524">
    <property type="entry name" value="KIF6/9_C"/>
</dbReference>
<accession>A0A093BHV8</accession>
<keyword evidence="8 9" id="KW-0505">Motor protein</keyword>
<feature type="domain" description="Kinesin motor" evidence="12">
    <location>
        <begin position="7"/>
        <end position="353"/>
    </location>
</feature>
<evidence type="ECO:0000256" key="9">
    <source>
        <dbReference type="RuleBase" id="RU000394"/>
    </source>
</evidence>
<dbReference type="InterPro" id="IPR027640">
    <property type="entry name" value="Kinesin-like_fam"/>
</dbReference>
<reference evidence="13 14" key="1">
    <citation type="submission" date="2013-08" db="EMBL/GenBank/DDBJ databases">
        <title>Genome evolution of avian class.</title>
        <authorList>
            <person name="Zhang G."/>
            <person name="Li C."/>
        </authorList>
    </citation>
    <scope>NUCLEOTIDE SEQUENCE [LARGE SCALE GENOMIC DNA]</scope>
    <source>
        <strain evidence="13">M959</strain>
    </source>
</reference>
<organism evidence="13 14">
    <name type="scientific">Chaetura pelagica</name>
    <name type="common">Chimney swift</name>
    <name type="synonym">Hirundo pelagica</name>
    <dbReference type="NCBI Taxonomy" id="8897"/>
    <lineage>
        <taxon>Eukaryota</taxon>
        <taxon>Metazoa</taxon>
        <taxon>Chordata</taxon>
        <taxon>Craniata</taxon>
        <taxon>Vertebrata</taxon>
        <taxon>Euteleostomi</taxon>
        <taxon>Archelosauria</taxon>
        <taxon>Archosauria</taxon>
        <taxon>Dinosauria</taxon>
        <taxon>Saurischia</taxon>
        <taxon>Theropoda</taxon>
        <taxon>Coelurosauria</taxon>
        <taxon>Aves</taxon>
        <taxon>Neognathae</taxon>
        <taxon>Neoaves</taxon>
        <taxon>Strisores</taxon>
        <taxon>Apodiformes</taxon>
        <taxon>Apodidae</taxon>
        <taxon>Apodinae</taxon>
        <taxon>Chaetura</taxon>
    </lineage>
</organism>
<feature type="region of interest" description="Disordered" evidence="11">
    <location>
        <begin position="781"/>
        <end position="819"/>
    </location>
</feature>
<keyword evidence="2" id="KW-0597">Phosphoprotein</keyword>
<gene>
    <name evidence="13" type="ORF">M959_06768</name>
</gene>
<dbReference type="GO" id="GO:0005524">
    <property type="term" value="F:ATP binding"/>
    <property type="evidence" value="ECO:0007669"/>
    <property type="project" value="UniProtKB-UniRule"/>
</dbReference>
<evidence type="ECO:0000259" key="12">
    <source>
        <dbReference type="PROSITE" id="PS50067"/>
    </source>
</evidence>
<evidence type="ECO:0000256" key="10">
    <source>
        <dbReference type="SAM" id="Coils"/>
    </source>
</evidence>
<dbReference type="Gene3D" id="3.40.850.10">
    <property type="entry name" value="Kinesin motor domain"/>
    <property type="match status" value="1"/>
</dbReference>
<evidence type="ECO:0000256" key="4">
    <source>
        <dbReference type="ARBA" id="ARBA00022741"/>
    </source>
</evidence>
<keyword evidence="7" id="KW-0206">Cytoskeleton</keyword>
<dbReference type="GO" id="GO:0005874">
    <property type="term" value="C:microtubule"/>
    <property type="evidence" value="ECO:0007669"/>
    <property type="project" value="UniProtKB-KW"/>
</dbReference>
<dbReference type="PRINTS" id="PR00380">
    <property type="entry name" value="KINESINHEAVY"/>
</dbReference>
<keyword evidence="14" id="KW-1185">Reference proteome</keyword>
<evidence type="ECO:0000256" key="8">
    <source>
        <dbReference type="PROSITE-ProRule" id="PRU00283"/>
    </source>
</evidence>
<dbReference type="InterPro" id="IPR036961">
    <property type="entry name" value="Kinesin_motor_dom_sf"/>
</dbReference>
<dbReference type="Proteomes" id="UP000031515">
    <property type="component" value="Unassembled WGS sequence"/>
</dbReference>
<evidence type="ECO:0000256" key="2">
    <source>
        <dbReference type="ARBA" id="ARBA00022553"/>
    </source>
</evidence>
<sequence length="819" mass="91517">MAAEEPRVRTFVRVKPTADFAQDIINFGPDNKVEKEGMILIKKDARAGAVNNHRTGWSFRLDGVLHNTSQELAYQALAEKLVSQALTGYNGTIMCYGQTGAGKTYTTMGPTTEHKQRGIIPRALEQVFKATAQSVEPVITVQISYLEIYNETMFDLLSSVASPGAGGIQLTVADCPGGVYVKGLSVHPVSHEEDALKHLNTVEFCLHLQGETNRVVAEHSLNRNSSRSHCIFTIYLEVRAPAGFSDGKCISSKINLIDLAGSERLSKTGSEGQLLKEATYINKSLSFLEQIIIALGDPKREHIPYRQSKLTHVLKDALGGTCNTVLVANICGEAEHVEETLSSLRFATRMKGINSEPLIRESYSQEGTVKAMEKEILLLKQELAVHDSLANRSWVTHTPLPAPQVAEIRSQVQKYLDGDIDEIDILNVRQVQEVFKQFKLIASQQEDDVETRFRSQYILIDRNDFVAVSALQQVILVLQPSPQPSSELAPVLPNLELPPVPNVSYLKLGNVPGMRVRTGPRNSVFGREMAGLLPLRSLLEPSTKDVDEEEEEETWNEDTADPEAEVSTPAPVELPQRPRSPPPEPVAFELFKEECGREMNQIFKENKSILLARKKTSSEVVQKISFIKREMESTKEALEAHKQERLQNGEHVDEKGQIISDEEGFVLTTKLKDLKEEYRSGCAELQKLKAEIQNLQEVVDQCRKRLISEFEIWYRESFLIPKDVQEALKPGGNIRPGMIPINRVMCLEEDDQERYEKLQETTLPDGPASVSFYRAKMKTDQKRTFTRATSSLKQMHKKPGLLTPAGKKNKSALSAGHVS</sequence>
<dbReference type="PANTHER" id="PTHR47968:SF62">
    <property type="entry name" value="KINESIN FAMILY MEMBER 5A"/>
    <property type="match status" value="1"/>
</dbReference>
<keyword evidence="6 10" id="KW-0175">Coiled coil</keyword>
<comment type="similarity">
    <text evidence="8 9">Belongs to the TRAFAC class myosin-kinesin ATPase superfamily. Kinesin family.</text>
</comment>
<evidence type="ECO:0000313" key="14">
    <source>
        <dbReference type="Proteomes" id="UP000031515"/>
    </source>
</evidence>
<dbReference type="GO" id="GO:0008017">
    <property type="term" value="F:microtubule binding"/>
    <property type="evidence" value="ECO:0007669"/>
    <property type="project" value="InterPro"/>
</dbReference>
<keyword evidence="4 8" id="KW-0547">Nucleotide-binding</keyword>
<keyword evidence="5 8" id="KW-0067">ATP-binding</keyword>
<dbReference type="Pfam" id="PF23735">
    <property type="entry name" value="KIF9"/>
    <property type="match status" value="1"/>
</dbReference>
<feature type="region of interest" description="Disordered" evidence="11">
    <location>
        <begin position="538"/>
        <end position="586"/>
    </location>
</feature>
<keyword evidence="3 9" id="KW-0493">Microtubule</keyword>
<dbReference type="Pfam" id="PF00225">
    <property type="entry name" value="Kinesin"/>
    <property type="match status" value="1"/>
</dbReference>